<accession>A0A3S5Y9W8</accession>
<gene>
    <name evidence="1" type="ordered locus">REQ_32810</name>
</gene>
<dbReference type="Gene3D" id="3.40.50.1820">
    <property type="entry name" value="alpha/beta hydrolase"/>
    <property type="match status" value="1"/>
</dbReference>
<dbReference type="AlphaFoldDB" id="A0A3S5Y9W8"/>
<evidence type="ECO:0000313" key="1">
    <source>
        <dbReference type="EMBL" id="CBH49279.1"/>
    </source>
</evidence>
<dbReference type="SUPFAM" id="SSF53474">
    <property type="entry name" value="alpha/beta-Hydrolases"/>
    <property type="match status" value="1"/>
</dbReference>
<reference evidence="1" key="1">
    <citation type="journal article" date="2010" name="PLoS Genet.">
        <title>The genome of a pathogenic rhodococcus: cooptive virulence underpinned by key gene acquisitions.</title>
        <authorList>
            <person name="Letek M."/>
            <person name="Gonzalez P."/>
            <person name="Macarthur I."/>
            <person name="Rodriguez H."/>
            <person name="Freeman T.C."/>
            <person name="Valero-Rello A."/>
            <person name="Blanco M."/>
            <person name="Buckley T."/>
            <person name="Cherevach I."/>
            <person name="Fahey R."/>
            <person name="Hapeshi A."/>
            <person name="Holdstock J."/>
            <person name="Leadon D."/>
            <person name="Navas J."/>
            <person name="Ocampo A."/>
            <person name="Quail M.A."/>
            <person name="Sanders M."/>
            <person name="Scortti M.M."/>
            <person name="Prescott J.F."/>
            <person name="Fogarty U."/>
            <person name="Meijer W.G."/>
            <person name="Parkhill J."/>
            <person name="Bentley S.D."/>
            <person name="Vazquez-Boland J.A."/>
        </authorList>
    </citation>
    <scope>NUCLEOTIDE SEQUENCE [LARGE SCALE GENOMIC DNA]</scope>
    <source>
        <strain evidence="1 2">103S</strain>
    </source>
</reference>
<dbReference type="InterPro" id="IPR029058">
    <property type="entry name" value="AB_hydrolase_fold"/>
</dbReference>
<dbReference type="PANTHER" id="PTHR48098">
    <property type="entry name" value="ENTEROCHELIN ESTERASE-RELATED"/>
    <property type="match status" value="1"/>
</dbReference>
<dbReference type="GO" id="GO:0016747">
    <property type="term" value="F:acyltransferase activity, transferring groups other than amino-acyl groups"/>
    <property type="evidence" value="ECO:0007669"/>
    <property type="project" value="TreeGrafter"/>
</dbReference>
<dbReference type="Proteomes" id="UP001154400">
    <property type="component" value="Chromosome"/>
</dbReference>
<protein>
    <submittedName>
        <fullName evidence="1">Esterase</fullName>
    </submittedName>
</protein>
<dbReference type="EMBL" id="FN563149">
    <property type="protein sequence ID" value="CBH49279.1"/>
    <property type="molecule type" value="Genomic_DNA"/>
</dbReference>
<proteinExistence type="predicted"/>
<organism evidence="1">
    <name type="scientific">Rhodococcus hoagii (strain 103S)</name>
    <name type="common">Rhodococcus equi</name>
    <dbReference type="NCBI Taxonomy" id="685727"/>
    <lineage>
        <taxon>Bacteria</taxon>
        <taxon>Bacillati</taxon>
        <taxon>Actinomycetota</taxon>
        <taxon>Actinomycetes</taxon>
        <taxon>Mycobacteriales</taxon>
        <taxon>Nocardiaceae</taxon>
        <taxon>Prescottella</taxon>
    </lineage>
</organism>
<dbReference type="KEGG" id="req:REQ_32810"/>
<dbReference type="InterPro" id="IPR000801">
    <property type="entry name" value="Esterase-like"/>
</dbReference>
<dbReference type="PANTHER" id="PTHR48098:SF1">
    <property type="entry name" value="DIACYLGLYCEROL ACYLTRANSFERASE_MYCOLYLTRANSFERASE AG85A"/>
    <property type="match status" value="1"/>
</dbReference>
<evidence type="ECO:0000313" key="2">
    <source>
        <dbReference type="Proteomes" id="UP000006892"/>
    </source>
</evidence>
<dbReference type="InterPro" id="IPR050583">
    <property type="entry name" value="Mycobacterial_A85_antigen"/>
</dbReference>
<dbReference type="Pfam" id="PF00756">
    <property type="entry name" value="Esterase"/>
    <property type="match status" value="1"/>
</dbReference>
<sequence>MPLLRNVIFAGGPRGRVRRRVNFERKLRSGHSGRFARYGPAWFCGPVRSGAFVFRGRGFHMRHPRFSATRLFVAAAAAAVVPLVAVPATASAGGDTAGGDSSGGAVTTVSKASGAYLVKSTAVSDRRVNISVYSPSMDRNIPLEVIRPADGSAPRPTLYLLNGAGGGEDRATWQRNTDINQFFQDKNVNVVTPLQGAFSYYTDWQKDDEKLGRQKWQTFMLEELPPVIDAEFGTNKVQSIAAISMTGTSVLNYAIAKPGFYRSVGSFSGCAETATPAGQSFIQTVVGLRGGVDVTNMWGPLDGPGWGQNDPVANAERLRGTELYITTGSGLPGPHETLDGLGIDGRPAALANQVIVGGIIEAATNYCTHNLANRLAQLQIPATFDFKPGGTHSWGYWQDDLHNSWPMIARSLGI</sequence>
<name>A0A3S5Y9W8_RHOH1</name>